<organism evidence="1 2">
    <name type="scientific">Lactococcus hircilactis</name>
    <dbReference type="NCBI Taxonomy" id="1494462"/>
    <lineage>
        <taxon>Bacteria</taxon>
        <taxon>Bacillati</taxon>
        <taxon>Bacillota</taxon>
        <taxon>Bacilli</taxon>
        <taxon>Lactobacillales</taxon>
        <taxon>Streptococcaceae</taxon>
        <taxon>Lactococcus</taxon>
    </lineage>
</organism>
<dbReference type="OrthoDB" id="1767844at2"/>
<protein>
    <submittedName>
        <fullName evidence="1">Sigma-70 family RNA polymerase sigma factor</fullName>
    </submittedName>
</protein>
<sequence>MSEEIMNVFEKVKPIISKTMRTIRVKSWNIDDYYQEGLIVLNDILNSKCKEEQLYVHFKVKYRQKLIDIVRKTQAQKRYWETAAGLDVYESESFISSNKNTPEELAIYNSLKNELFEKLSPSYQVLLKRQLSGETLTRMEKHRLKEKIKRILFDDEQ</sequence>
<gene>
    <name evidence="1" type="ORF">GHI93_07120</name>
</gene>
<dbReference type="RefSeq" id="WP_153496358.1">
    <property type="nucleotide sequence ID" value="NZ_CBCRWP010000006.1"/>
</dbReference>
<evidence type="ECO:0000313" key="2">
    <source>
        <dbReference type="Proteomes" id="UP000439550"/>
    </source>
</evidence>
<proteinExistence type="predicted"/>
<name>A0A7X1Z8B7_9LACT</name>
<keyword evidence="2" id="KW-1185">Reference proteome</keyword>
<reference evidence="1 2" key="1">
    <citation type="submission" date="2019-10" db="EMBL/GenBank/DDBJ databases">
        <authorList>
            <person name="Dong K."/>
        </authorList>
    </citation>
    <scope>NUCLEOTIDE SEQUENCE [LARGE SCALE GENOMIC DNA]</scope>
    <source>
        <strain evidence="1 2">DSM 28960</strain>
    </source>
</reference>
<dbReference type="AlphaFoldDB" id="A0A7X1Z8B7"/>
<comment type="caution">
    <text evidence="1">The sequence shown here is derived from an EMBL/GenBank/DDBJ whole genome shotgun (WGS) entry which is preliminary data.</text>
</comment>
<accession>A0A7X1Z8B7</accession>
<dbReference type="EMBL" id="WITJ01000008">
    <property type="protein sequence ID" value="MQW39695.1"/>
    <property type="molecule type" value="Genomic_DNA"/>
</dbReference>
<evidence type="ECO:0000313" key="1">
    <source>
        <dbReference type="EMBL" id="MQW39695.1"/>
    </source>
</evidence>
<dbReference type="Proteomes" id="UP000439550">
    <property type="component" value="Unassembled WGS sequence"/>
</dbReference>